<dbReference type="GO" id="GO:0030694">
    <property type="term" value="C:bacterial-type flagellum basal body, rod"/>
    <property type="evidence" value="ECO:0007669"/>
    <property type="project" value="UniProtKB-UniRule"/>
</dbReference>
<comment type="subcellular location">
    <subcellularLocation>
        <location evidence="1 4">Bacterial flagellum basal body</location>
    </subcellularLocation>
</comment>
<protein>
    <recommendedName>
        <fullName evidence="4">Flagellar basal-body rod protein FlgF</fullName>
    </recommendedName>
</protein>
<dbReference type="NCBIfam" id="TIGR02490">
    <property type="entry name" value="flgF"/>
    <property type="match status" value="1"/>
</dbReference>
<dbReference type="InterPro" id="IPR001444">
    <property type="entry name" value="Flag_bb_rod_N"/>
</dbReference>
<evidence type="ECO:0000259" key="5">
    <source>
        <dbReference type="Pfam" id="PF00460"/>
    </source>
</evidence>
<keyword evidence="9" id="KW-1185">Reference proteome</keyword>
<gene>
    <name evidence="8" type="primary">flgF</name>
    <name evidence="8" type="ORF">F2P47_13900</name>
</gene>
<evidence type="ECO:0000313" key="8">
    <source>
        <dbReference type="EMBL" id="KAB7739097.1"/>
    </source>
</evidence>
<dbReference type="InterPro" id="IPR010930">
    <property type="entry name" value="Flg_bb/hook_C_dom"/>
</dbReference>
<evidence type="ECO:0000313" key="9">
    <source>
        <dbReference type="Proteomes" id="UP000468901"/>
    </source>
</evidence>
<dbReference type="InterPro" id="IPR012836">
    <property type="entry name" value="FlgF"/>
</dbReference>
<evidence type="ECO:0000259" key="7">
    <source>
        <dbReference type="Pfam" id="PF22692"/>
    </source>
</evidence>
<dbReference type="Proteomes" id="UP000468901">
    <property type="component" value="Unassembled WGS sequence"/>
</dbReference>
<feature type="domain" description="Flagellar basal body rod protein N-terminal" evidence="5">
    <location>
        <begin position="5"/>
        <end position="35"/>
    </location>
</feature>
<feature type="domain" description="Flagellar basal-body/hook protein C-terminal" evidence="6">
    <location>
        <begin position="201"/>
        <end position="244"/>
    </location>
</feature>
<evidence type="ECO:0000256" key="3">
    <source>
        <dbReference type="ARBA" id="ARBA00023143"/>
    </source>
</evidence>
<dbReference type="Pfam" id="PF22692">
    <property type="entry name" value="LlgE_F_G_D1"/>
    <property type="match status" value="1"/>
</dbReference>
<keyword evidence="3 4" id="KW-0975">Bacterial flagellum</keyword>
<dbReference type="SUPFAM" id="SSF117143">
    <property type="entry name" value="Flagellar hook protein flgE"/>
    <property type="match status" value="1"/>
</dbReference>
<evidence type="ECO:0000256" key="4">
    <source>
        <dbReference type="RuleBase" id="RU362116"/>
    </source>
</evidence>
<comment type="subunit">
    <text evidence="4">The basal body constitutes a major portion of the flagellar organelle and consists of five rings (E,L,P,S, and M) mounted on a central rod. The rod consists of about 26 subunits of FlgG in the distal portion, and FlgB, FlgC and FlgF are thought to build up the proximal portion of the rod with about 6 subunits each.</text>
</comment>
<dbReference type="PANTHER" id="PTHR30435">
    <property type="entry name" value="FLAGELLAR PROTEIN"/>
    <property type="match status" value="1"/>
</dbReference>
<dbReference type="NCBIfam" id="TIGR03506">
    <property type="entry name" value="FlgEFG_subfam"/>
    <property type="match status" value="1"/>
</dbReference>
<dbReference type="InterPro" id="IPR037925">
    <property type="entry name" value="FlgE/F/G-like"/>
</dbReference>
<accession>A0A6N6VHA5</accession>
<dbReference type="RefSeq" id="WP_152216980.1">
    <property type="nucleotide sequence ID" value="NZ_JBAQYD010000126.1"/>
</dbReference>
<dbReference type="Pfam" id="PF00460">
    <property type="entry name" value="Flg_bb_rod"/>
    <property type="match status" value="1"/>
</dbReference>
<organism evidence="8 9">
    <name type="scientific">Parvibaculum sedimenti</name>
    <dbReference type="NCBI Taxonomy" id="2608632"/>
    <lineage>
        <taxon>Bacteria</taxon>
        <taxon>Pseudomonadati</taxon>
        <taxon>Pseudomonadota</taxon>
        <taxon>Alphaproteobacteria</taxon>
        <taxon>Hyphomicrobiales</taxon>
        <taxon>Parvibaculaceae</taxon>
        <taxon>Parvibaculum</taxon>
    </lineage>
</organism>
<proteinExistence type="inferred from homology"/>
<comment type="caution">
    <text evidence="8">The sequence shown here is derived from an EMBL/GenBank/DDBJ whole genome shotgun (WGS) entry which is preliminary data.</text>
</comment>
<dbReference type="Pfam" id="PF06429">
    <property type="entry name" value="Flg_bbr_C"/>
    <property type="match status" value="1"/>
</dbReference>
<dbReference type="InterPro" id="IPR020013">
    <property type="entry name" value="Flagellar_FlgE/F/G"/>
</dbReference>
<keyword evidence="8" id="KW-0969">Cilium</keyword>
<dbReference type="InterPro" id="IPR053967">
    <property type="entry name" value="LlgE_F_G-like_D1"/>
</dbReference>
<dbReference type="PROSITE" id="PS00588">
    <property type="entry name" value="FLAGELLA_BB_ROD"/>
    <property type="match status" value="1"/>
</dbReference>
<evidence type="ECO:0000259" key="6">
    <source>
        <dbReference type="Pfam" id="PF06429"/>
    </source>
</evidence>
<comment type="similarity">
    <text evidence="2 4">Belongs to the flagella basal body rod proteins family.</text>
</comment>
<reference evidence="8 9" key="1">
    <citation type="submission" date="2019-09" db="EMBL/GenBank/DDBJ databases">
        <title>Parvibaculum sedimenti sp. nov., isolated from sediment.</title>
        <authorList>
            <person name="Wang Y."/>
        </authorList>
    </citation>
    <scope>NUCLEOTIDE SEQUENCE [LARGE SCALE GENOMIC DNA]</scope>
    <source>
        <strain evidence="8 9">HXT-9</strain>
    </source>
</reference>
<evidence type="ECO:0000256" key="1">
    <source>
        <dbReference type="ARBA" id="ARBA00004117"/>
    </source>
</evidence>
<keyword evidence="8" id="KW-0966">Cell projection</keyword>
<sequence>MDNAILIGLSRQSAMMRQMSVIANNIANMNTNGYKSESMIFDEFVMPVASEASPDKNLSFVQDLGQFRNVADGAMQTTGNPLDVAISGEGFFKIQTPQGVRYTRDGHFQLDGSGQLVTQEGNPVLSDSGSPITFNADEGEITIARDGTITTTRSGTANSEQVRGKLGLVTFANLQDMKNEENNLLSTTQTEAPVQSARVVQGSIEGSNVKPIVEMTNMMTVQRSYESAQKLIEAADDMRRQAISQIAAAA</sequence>
<evidence type="ECO:0000256" key="2">
    <source>
        <dbReference type="ARBA" id="ARBA00009677"/>
    </source>
</evidence>
<name>A0A6N6VHA5_9HYPH</name>
<dbReference type="AlphaFoldDB" id="A0A6N6VHA5"/>
<dbReference type="EMBL" id="WESC01000013">
    <property type="protein sequence ID" value="KAB7739097.1"/>
    <property type="molecule type" value="Genomic_DNA"/>
</dbReference>
<keyword evidence="8" id="KW-0282">Flagellum</keyword>
<dbReference type="PANTHER" id="PTHR30435:SF19">
    <property type="entry name" value="FLAGELLAR BASAL-BODY ROD PROTEIN FLGG"/>
    <property type="match status" value="1"/>
</dbReference>
<feature type="domain" description="Flagellar hook protein FlgE/F/G-like D1" evidence="7">
    <location>
        <begin position="85"/>
        <end position="150"/>
    </location>
</feature>
<dbReference type="InterPro" id="IPR019776">
    <property type="entry name" value="Flagellar_basal_body_rod_CS"/>
</dbReference>
<dbReference type="GO" id="GO:0071978">
    <property type="term" value="P:bacterial-type flagellum-dependent swarming motility"/>
    <property type="evidence" value="ECO:0007669"/>
    <property type="project" value="TreeGrafter"/>
</dbReference>